<proteinExistence type="predicted"/>
<reference evidence="1 2" key="3">
    <citation type="journal article" date="2015" name="Genome Announc.">
        <title>Draft Genome Sequence of the Archiascomycetous Yeast Saitoella complicata.</title>
        <authorList>
            <person name="Yamauchi K."/>
            <person name="Kondo S."/>
            <person name="Hamamoto M."/>
            <person name="Takahashi Y."/>
            <person name="Ogura Y."/>
            <person name="Hayashi T."/>
            <person name="Nishida H."/>
        </authorList>
    </citation>
    <scope>NUCLEOTIDE SEQUENCE [LARGE SCALE GENOMIC DNA]</scope>
    <source>
        <strain evidence="1 2">NRRL Y-17804</strain>
    </source>
</reference>
<dbReference type="Proteomes" id="UP000033140">
    <property type="component" value="Unassembled WGS sequence"/>
</dbReference>
<sequence length="140" mass="15200">MAPATAANTKLSPPLSSLSSILTASSHAHAHPNPISFDSTPSTKLDLRKLHSALAANEQKMVQTQKTLEGLFLTSNRLRVGVEVSRGIDAMTAFGSGRVHGGQPGLNIAMSWKGWRDGDTYTQDIYRHALGEEFEQRDIE</sequence>
<evidence type="ECO:0000313" key="1">
    <source>
        <dbReference type="EMBL" id="GAO49068.1"/>
    </source>
</evidence>
<reference evidence="1 2" key="1">
    <citation type="journal article" date="2011" name="J. Gen. Appl. Microbiol.">
        <title>Draft genome sequencing of the enigmatic yeast Saitoella complicata.</title>
        <authorList>
            <person name="Nishida H."/>
            <person name="Hamamoto M."/>
            <person name="Sugiyama J."/>
        </authorList>
    </citation>
    <scope>NUCLEOTIDE SEQUENCE [LARGE SCALE GENOMIC DNA]</scope>
    <source>
        <strain evidence="1 2">NRRL Y-17804</strain>
    </source>
</reference>
<keyword evidence="2" id="KW-1185">Reference proteome</keyword>
<organism evidence="1 2">
    <name type="scientific">Saitoella complicata (strain BCRC 22490 / CBS 7301 / JCM 7358 / NBRC 10748 / NRRL Y-17804)</name>
    <dbReference type="NCBI Taxonomy" id="698492"/>
    <lineage>
        <taxon>Eukaryota</taxon>
        <taxon>Fungi</taxon>
        <taxon>Dikarya</taxon>
        <taxon>Ascomycota</taxon>
        <taxon>Taphrinomycotina</taxon>
        <taxon>Taphrinomycotina incertae sedis</taxon>
        <taxon>Saitoella</taxon>
    </lineage>
</organism>
<accession>A0A0E9NGY1</accession>
<reference evidence="1 2" key="2">
    <citation type="journal article" date="2014" name="J. Gen. Appl. Microbiol.">
        <title>The early diverging ascomycetous budding yeast Saitoella complicata has three histone deacetylases belonging to the Clr6, Hos2, and Rpd3 lineages.</title>
        <authorList>
            <person name="Nishida H."/>
            <person name="Matsumoto T."/>
            <person name="Kondo S."/>
            <person name="Hamamoto M."/>
            <person name="Yoshikawa H."/>
        </authorList>
    </citation>
    <scope>NUCLEOTIDE SEQUENCE [LARGE SCALE GENOMIC DNA]</scope>
    <source>
        <strain evidence="1 2">NRRL Y-17804</strain>
    </source>
</reference>
<dbReference type="AlphaFoldDB" id="A0A0E9NGY1"/>
<gene>
    <name evidence="1" type="ORF">G7K_3228-t1</name>
</gene>
<dbReference type="EMBL" id="BACD03000019">
    <property type="protein sequence ID" value="GAO49068.1"/>
    <property type="molecule type" value="Genomic_DNA"/>
</dbReference>
<evidence type="ECO:0000313" key="2">
    <source>
        <dbReference type="Proteomes" id="UP000033140"/>
    </source>
</evidence>
<protein>
    <submittedName>
        <fullName evidence="1">Uncharacterized protein</fullName>
    </submittedName>
</protein>
<name>A0A0E9NGY1_SAICN</name>
<comment type="caution">
    <text evidence="1">The sequence shown here is derived from an EMBL/GenBank/DDBJ whole genome shotgun (WGS) entry which is preliminary data.</text>
</comment>